<sequence>MLWQDRLLKTNVPSTAQTLLPEASTPADALRVSPAVLVKLAGETYKEELAASTVPTKPAIDKKMIVDNIIFLLVFFIFLYTPI</sequence>
<keyword evidence="1" id="KW-0812">Transmembrane</keyword>
<comment type="caution">
    <text evidence="2">The sequence shown here is derived from an EMBL/GenBank/DDBJ whole genome shotgun (WGS) entry which is preliminary data.</text>
</comment>
<keyword evidence="1" id="KW-1133">Transmembrane helix</keyword>
<reference evidence="2 3" key="1">
    <citation type="journal article" date="2016" name="Nat. Commun.">
        <title>Thousands of microbial genomes shed light on interconnected biogeochemical processes in an aquifer system.</title>
        <authorList>
            <person name="Anantharaman K."/>
            <person name="Brown C.T."/>
            <person name="Hug L.A."/>
            <person name="Sharon I."/>
            <person name="Castelle C.J."/>
            <person name="Probst A.J."/>
            <person name="Thomas B.C."/>
            <person name="Singh A."/>
            <person name="Wilkins M.J."/>
            <person name="Karaoz U."/>
            <person name="Brodie E.L."/>
            <person name="Williams K.H."/>
            <person name="Hubbard S.S."/>
            <person name="Banfield J.F."/>
        </authorList>
    </citation>
    <scope>NUCLEOTIDE SEQUENCE [LARGE SCALE GENOMIC DNA]</scope>
</reference>
<feature type="transmembrane region" description="Helical" evidence="1">
    <location>
        <begin position="65"/>
        <end position="81"/>
    </location>
</feature>
<evidence type="ECO:0000313" key="2">
    <source>
        <dbReference type="EMBL" id="OHA61945.1"/>
    </source>
</evidence>
<protein>
    <submittedName>
        <fullName evidence="2">Uncharacterized protein</fullName>
    </submittedName>
</protein>
<evidence type="ECO:0000313" key="3">
    <source>
        <dbReference type="Proteomes" id="UP000179245"/>
    </source>
</evidence>
<proteinExistence type="predicted"/>
<dbReference type="EMBL" id="MHTO01000025">
    <property type="protein sequence ID" value="OHA61945.1"/>
    <property type="molecule type" value="Genomic_DNA"/>
</dbReference>
<evidence type="ECO:0000256" key="1">
    <source>
        <dbReference type="SAM" id="Phobius"/>
    </source>
</evidence>
<gene>
    <name evidence="2" type="ORF">A2117_00045</name>
</gene>
<organism evidence="2 3">
    <name type="scientific">Candidatus Wildermuthbacteria bacterium GWA2_46_15</name>
    <dbReference type="NCBI Taxonomy" id="1802443"/>
    <lineage>
        <taxon>Bacteria</taxon>
        <taxon>Candidatus Wildermuthiibacteriota</taxon>
    </lineage>
</organism>
<dbReference type="AlphaFoldDB" id="A0A1G2QMV0"/>
<dbReference type="Proteomes" id="UP000179245">
    <property type="component" value="Unassembled WGS sequence"/>
</dbReference>
<accession>A0A1G2QMV0</accession>
<name>A0A1G2QMV0_9BACT</name>
<keyword evidence="1" id="KW-0472">Membrane</keyword>